<evidence type="ECO:0000256" key="5">
    <source>
        <dbReference type="ARBA" id="ARBA00022801"/>
    </source>
</evidence>
<keyword evidence="7" id="KW-0482">Metalloprotease</keyword>
<evidence type="ECO:0000256" key="7">
    <source>
        <dbReference type="ARBA" id="ARBA00023049"/>
    </source>
</evidence>
<dbReference type="SUPFAM" id="SSF55486">
    <property type="entry name" value="Metalloproteases ('zincins'), catalytic domain"/>
    <property type="match status" value="1"/>
</dbReference>
<name>A0A840EB03_9BACT</name>
<evidence type="ECO:0000256" key="6">
    <source>
        <dbReference type="ARBA" id="ARBA00022833"/>
    </source>
</evidence>
<accession>A0A840EB03</accession>
<evidence type="ECO:0000256" key="3">
    <source>
        <dbReference type="ARBA" id="ARBA00022723"/>
    </source>
</evidence>
<dbReference type="AlphaFoldDB" id="A0A840EB03"/>
<keyword evidence="11" id="KW-1185">Reference proteome</keyword>
<keyword evidence="8" id="KW-1015">Disulfide bond</keyword>
<dbReference type="RefSeq" id="WP_221233850.1">
    <property type="nucleotide sequence ID" value="NZ_JACIFF010000004.1"/>
</dbReference>
<dbReference type="InterPro" id="IPR024079">
    <property type="entry name" value="MetalloPept_cat_dom_sf"/>
</dbReference>
<dbReference type="Gene3D" id="1.10.1330.10">
    <property type="entry name" value="Dockerin domain"/>
    <property type="match status" value="1"/>
</dbReference>
<dbReference type="InterPro" id="IPR008754">
    <property type="entry name" value="Peptidase_M43"/>
</dbReference>
<dbReference type="GO" id="GO:0000272">
    <property type="term" value="P:polysaccharide catabolic process"/>
    <property type="evidence" value="ECO:0007669"/>
    <property type="project" value="InterPro"/>
</dbReference>
<evidence type="ECO:0000256" key="1">
    <source>
        <dbReference type="ARBA" id="ARBA00008721"/>
    </source>
</evidence>
<dbReference type="SUPFAM" id="SSF63446">
    <property type="entry name" value="Type I dockerin domain"/>
    <property type="match status" value="1"/>
</dbReference>
<dbReference type="PANTHER" id="PTHR47466:SF1">
    <property type="entry name" value="METALLOPROTEASE MEP1 (AFU_ORTHOLOGUE AFUA_1G07730)-RELATED"/>
    <property type="match status" value="1"/>
</dbReference>
<dbReference type="GO" id="GO:0004553">
    <property type="term" value="F:hydrolase activity, hydrolyzing O-glycosyl compounds"/>
    <property type="evidence" value="ECO:0007669"/>
    <property type="project" value="InterPro"/>
</dbReference>
<dbReference type="Pfam" id="PF05572">
    <property type="entry name" value="Peptidase_M43"/>
    <property type="match status" value="1"/>
</dbReference>
<evidence type="ECO:0000313" key="10">
    <source>
        <dbReference type="EMBL" id="MBB4079188.1"/>
    </source>
</evidence>
<dbReference type="PANTHER" id="PTHR47466">
    <property type="match status" value="1"/>
</dbReference>
<organism evidence="10 11">
    <name type="scientific">Neolewinella aquimaris</name>
    <dbReference type="NCBI Taxonomy" id="1835722"/>
    <lineage>
        <taxon>Bacteria</taxon>
        <taxon>Pseudomonadati</taxon>
        <taxon>Bacteroidota</taxon>
        <taxon>Saprospiria</taxon>
        <taxon>Saprospirales</taxon>
        <taxon>Lewinellaceae</taxon>
        <taxon>Neolewinella</taxon>
    </lineage>
</organism>
<dbReference type="GO" id="GO:0006508">
    <property type="term" value="P:proteolysis"/>
    <property type="evidence" value="ECO:0007669"/>
    <property type="project" value="UniProtKB-KW"/>
</dbReference>
<dbReference type="Gene3D" id="2.60.40.680">
    <property type="match status" value="1"/>
</dbReference>
<evidence type="ECO:0000313" key="11">
    <source>
        <dbReference type="Proteomes" id="UP000576209"/>
    </source>
</evidence>
<keyword evidence="4" id="KW-0732">Signal</keyword>
<comment type="similarity">
    <text evidence="1">Belongs to the peptidase M43B family.</text>
</comment>
<proteinExistence type="inferred from homology"/>
<keyword evidence="3" id="KW-0479">Metal-binding</keyword>
<sequence length="924" mass="98709">MDYVAFGTLGTATSPFDLGYVCGHEIGHWLNLRHIWGDDTTEPDNCAFSDLVDDTPNQGPNNTGCPSFPSVTCDNGPNGDMFMNQMDYTDDACRTMFTVGQHVRAAATLFGVRASIIGSDALSPPPASPATPDLWSADTYDDVGDEPNASTEAMYHSADIWVRRTNDGFLNQEHQNPVYRPSSEPNYVYVRVRNRGCDGSQSGTTNLYWAKAGSGLSWPSPWDGSVVSPALMGDPIGSQAVTVAGGEFEILEFEWVVPNPDDYAAIPGDQAHFCLLSRTETPGGMTFPETGNLYQNVQNNNNIVWKNISIGSEAEEEGGFVSQVIVGNFSEGFQRVNLQFDLPGREVRSLFDHGRVTVELGDLYEIWRDNDAQGTDILIPEQGIIELLGPGSSIDLLPLEAGDLYGIQVRFIPDDNPINAVYALNMTQVDAETLAPIGGNQFRFRTAARGVILPGDGGGSGGDDGPLVALDCPQETAQFCEFPLTVRIDMSGVPSPDHFLGNFTAALYYDSTEIEYVGDAEILSGYTGQINATTPGVIIFNGADATGRAGDVPVFTARFRALAPAGTTVDPDLILRTAAAATTFRDLLPDASVENCNFVISENQLLGDVNGDGRINSTDAALILAYAVGNPIPTSALARIESGIADVDTNGIVTAADALVIISYDVGLPVGYPLGTATVCTNDARPEMDKPAEAGPVVPVEITPELDGTGYLVPLRVDMRNSGERLGSYQMDFTWDPTQWRFGGLEDGSTPGFARPTVNLEETASGKLRLAHANAYGADGMVHLGSVRLIPQVMGTESKPEPEVYLSDLTAAGTFHALEPQVVSETTAVGDPDGIEGVTFSAFPNPFRGATSLTVGLTRAGSLTLTVLDGRGREVAELASGNYPAGVHRFDWSTDRTSPLPAGIYVARIRLGNQVMAKRLVLLR</sequence>
<dbReference type="GO" id="GO:0008237">
    <property type="term" value="F:metallopeptidase activity"/>
    <property type="evidence" value="ECO:0007669"/>
    <property type="project" value="UniProtKB-KW"/>
</dbReference>
<dbReference type="PROSITE" id="PS51766">
    <property type="entry name" value="DOCKERIN"/>
    <property type="match status" value="1"/>
</dbReference>
<dbReference type="NCBIfam" id="TIGR04183">
    <property type="entry name" value="Por_Secre_tail"/>
    <property type="match status" value="1"/>
</dbReference>
<evidence type="ECO:0000256" key="2">
    <source>
        <dbReference type="ARBA" id="ARBA00022670"/>
    </source>
</evidence>
<dbReference type="CDD" id="cd14256">
    <property type="entry name" value="Dockerin_I"/>
    <property type="match status" value="1"/>
</dbReference>
<dbReference type="GO" id="GO:0046872">
    <property type="term" value="F:metal ion binding"/>
    <property type="evidence" value="ECO:0007669"/>
    <property type="project" value="UniProtKB-KW"/>
</dbReference>
<reference evidence="10 11" key="1">
    <citation type="submission" date="2020-08" db="EMBL/GenBank/DDBJ databases">
        <title>Genomic Encyclopedia of Type Strains, Phase IV (KMG-IV): sequencing the most valuable type-strain genomes for metagenomic binning, comparative biology and taxonomic classification.</title>
        <authorList>
            <person name="Goeker M."/>
        </authorList>
    </citation>
    <scope>NUCLEOTIDE SEQUENCE [LARGE SCALE GENOMIC DNA]</scope>
    <source>
        <strain evidence="10 11">DSM 105137</strain>
    </source>
</reference>
<keyword evidence="6" id="KW-0862">Zinc</keyword>
<dbReference type="InterPro" id="IPR016134">
    <property type="entry name" value="Dockerin_dom"/>
</dbReference>
<evidence type="ECO:0000256" key="4">
    <source>
        <dbReference type="ARBA" id="ARBA00022729"/>
    </source>
</evidence>
<dbReference type="Proteomes" id="UP000576209">
    <property type="component" value="Unassembled WGS sequence"/>
</dbReference>
<dbReference type="InterPro" id="IPR002105">
    <property type="entry name" value="Dockerin_1_rpt"/>
</dbReference>
<dbReference type="InterPro" id="IPR026444">
    <property type="entry name" value="Secre_tail"/>
</dbReference>
<dbReference type="Pfam" id="PF00404">
    <property type="entry name" value="Dockerin_1"/>
    <property type="match status" value="1"/>
</dbReference>
<evidence type="ECO:0000256" key="8">
    <source>
        <dbReference type="ARBA" id="ARBA00023157"/>
    </source>
</evidence>
<protein>
    <recommendedName>
        <fullName evidence="9">Dockerin domain-containing protein</fullName>
    </recommendedName>
</protein>
<dbReference type="Gene3D" id="3.40.390.10">
    <property type="entry name" value="Collagenase (Catalytic Domain)"/>
    <property type="match status" value="1"/>
</dbReference>
<evidence type="ECO:0000259" key="9">
    <source>
        <dbReference type="PROSITE" id="PS51766"/>
    </source>
</evidence>
<dbReference type="InterPro" id="IPR036439">
    <property type="entry name" value="Dockerin_dom_sf"/>
</dbReference>
<dbReference type="Gene3D" id="2.60.40.4070">
    <property type="match status" value="1"/>
</dbReference>
<dbReference type="EMBL" id="JACIFF010000004">
    <property type="protein sequence ID" value="MBB4079188.1"/>
    <property type="molecule type" value="Genomic_DNA"/>
</dbReference>
<gene>
    <name evidence="10" type="ORF">GGR28_001808</name>
</gene>
<keyword evidence="5" id="KW-0378">Hydrolase</keyword>
<keyword evidence="2" id="KW-0645">Protease</keyword>
<comment type="caution">
    <text evidence="10">The sequence shown here is derived from an EMBL/GenBank/DDBJ whole genome shotgun (WGS) entry which is preliminary data.</text>
</comment>
<feature type="domain" description="Dockerin" evidence="9">
    <location>
        <begin position="602"/>
        <end position="674"/>
    </location>
</feature>